<accession>A0A5M9GVI8</accession>
<proteinExistence type="predicted"/>
<evidence type="ECO:0000313" key="2">
    <source>
        <dbReference type="Proteomes" id="UP000322918"/>
    </source>
</evidence>
<keyword evidence="2" id="KW-1185">Reference proteome</keyword>
<comment type="caution">
    <text evidence="1">The sequence shown here is derived from an EMBL/GenBank/DDBJ whole genome shotgun (WGS) entry which is preliminary data.</text>
</comment>
<dbReference type="EMBL" id="VWNE01000040">
    <property type="protein sequence ID" value="KAA8476824.1"/>
    <property type="molecule type" value="Genomic_DNA"/>
</dbReference>
<evidence type="ECO:0000313" key="1">
    <source>
        <dbReference type="EMBL" id="KAA8476824.1"/>
    </source>
</evidence>
<reference evidence="1 2" key="1">
    <citation type="submission" date="2019-09" db="EMBL/GenBank/DDBJ databases">
        <title>Pararcticibacter amylolyticus gen. nov., sp. nov., isolated from a rottenly hemp rope, and reclassification of Pedobacter tournemirensis as Pararcticibacter tournemirensis comb. nov.</title>
        <authorList>
            <person name="Cai Y."/>
        </authorList>
    </citation>
    <scope>NUCLEOTIDE SEQUENCE [LARGE SCALE GENOMIC DNA]</scope>
    <source>
        <strain evidence="1 2">TF5-37.2-LB10</strain>
    </source>
</reference>
<dbReference type="Proteomes" id="UP000322918">
    <property type="component" value="Unassembled WGS sequence"/>
</dbReference>
<gene>
    <name evidence="1" type="ORF">F1649_19290</name>
</gene>
<dbReference type="RefSeq" id="WP_141814200.1">
    <property type="nucleotide sequence ID" value="NZ_VFPL01000001.1"/>
</dbReference>
<name>A0A5M9GVI8_9SPHI</name>
<sequence>MAKREIKNLALKIKLTKEFLENGGVKRIPDPGLLQDFINTRFDKYGDADPESITPRLNAFMTGQLEIHTSPPYFDQEHLSEYISFIQKGLFFEQQNVETKDQFDQFFADFHNKEGFVFRGQREAKWRLYNKAQRQWINDGIFNYDLSYRSLLEQMISLGRERFLEQIQATLGKTVTGK</sequence>
<organism evidence="1 2">
    <name type="scientific">Arcticibacter tournemirensis</name>
    <dbReference type="NCBI Taxonomy" id="699437"/>
    <lineage>
        <taxon>Bacteria</taxon>
        <taxon>Pseudomonadati</taxon>
        <taxon>Bacteroidota</taxon>
        <taxon>Sphingobacteriia</taxon>
        <taxon>Sphingobacteriales</taxon>
        <taxon>Sphingobacteriaceae</taxon>
        <taxon>Arcticibacter</taxon>
    </lineage>
</organism>
<protein>
    <submittedName>
        <fullName evidence="1">Uncharacterized protein</fullName>
    </submittedName>
</protein>
<dbReference type="AlphaFoldDB" id="A0A5M9GVI8"/>
<dbReference type="OrthoDB" id="9816036at2"/>